<evidence type="ECO:0000256" key="8">
    <source>
        <dbReference type="ARBA" id="ARBA00023012"/>
    </source>
</evidence>
<dbReference type="InterPro" id="IPR025662">
    <property type="entry name" value="Sigma_54_int_dom_ATP-bd_1"/>
</dbReference>
<evidence type="ECO:0000256" key="11">
    <source>
        <dbReference type="ARBA" id="ARBA00023159"/>
    </source>
</evidence>
<feature type="domain" description="Sigma-54 factor interaction" evidence="17">
    <location>
        <begin position="139"/>
        <end position="366"/>
    </location>
</feature>
<dbReference type="FunFam" id="3.40.50.300:FF:000006">
    <property type="entry name" value="DNA-binding transcriptional regulator NtrC"/>
    <property type="match status" value="1"/>
</dbReference>
<dbReference type="PANTHER" id="PTHR32071:SF95">
    <property type="entry name" value="DNA-BINDING TRANSCRIPTIONAL REGULATOR NTRC"/>
    <property type="match status" value="1"/>
</dbReference>
<proteinExistence type="predicted"/>
<keyword evidence="12" id="KW-0804">Transcription</keyword>
<dbReference type="GO" id="GO:0043565">
    <property type="term" value="F:sequence-specific DNA binding"/>
    <property type="evidence" value="ECO:0007669"/>
    <property type="project" value="InterPro"/>
</dbReference>
<evidence type="ECO:0000256" key="15">
    <source>
        <dbReference type="ARBA" id="ARBA00031910"/>
    </source>
</evidence>
<evidence type="ECO:0000256" key="16">
    <source>
        <dbReference type="PROSITE-ProRule" id="PRU00169"/>
    </source>
</evidence>
<evidence type="ECO:0000256" key="10">
    <source>
        <dbReference type="ARBA" id="ARBA00023125"/>
    </source>
</evidence>
<dbReference type="PROSITE" id="PS50110">
    <property type="entry name" value="RESPONSE_REGULATORY"/>
    <property type="match status" value="1"/>
</dbReference>
<comment type="subcellular location">
    <subcellularLocation>
        <location evidence="1">Cytoplasm</location>
    </subcellularLocation>
</comment>
<dbReference type="GO" id="GO:0005524">
    <property type="term" value="F:ATP binding"/>
    <property type="evidence" value="ECO:0007669"/>
    <property type="project" value="UniProtKB-KW"/>
</dbReference>
<dbReference type="SUPFAM" id="SSF52172">
    <property type="entry name" value="CheY-like"/>
    <property type="match status" value="1"/>
</dbReference>
<dbReference type="Gene3D" id="3.40.50.300">
    <property type="entry name" value="P-loop containing nucleotide triphosphate hydrolases"/>
    <property type="match status" value="1"/>
</dbReference>
<dbReference type="InterPro" id="IPR058031">
    <property type="entry name" value="AAA_lid_NorR"/>
</dbReference>
<organism evidence="19 20">
    <name type="scientific">Symmachiella dynata</name>
    <dbReference type="NCBI Taxonomy" id="2527995"/>
    <lineage>
        <taxon>Bacteria</taxon>
        <taxon>Pseudomonadati</taxon>
        <taxon>Planctomycetota</taxon>
        <taxon>Planctomycetia</taxon>
        <taxon>Planctomycetales</taxon>
        <taxon>Planctomycetaceae</taxon>
        <taxon>Symmachiella</taxon>
    </lineage>
</organism>
<dbReference type="GO" id="GO:0006355">
    <property type="term" value="P:regulation of DNA-templated transcription"/>
    <property type="evidence" value="ECO:0007669"/>
    <property type="project" value="InterPro"/>
</dbReference>
<dbReference type="KEGG" id="sdyn:Mal52_15750"/>
<dbReference type="PANTHER" id="PTHR32071">
    <property type="entry name" value="TRANSCRIPTIONAL REGULATORY PROTEIN"/>
    <property type="match status" value="1"/>
</dbReference>
<evidence type="ECO:0000313" key="19">
    <source>
        <dbReference type="EMBL" id="QDU43103.1"/>
    </source>
</evidence>
<dbReference type="EMBL" id="CP036276">
    <property type="protein sequence ID" value="QDU43103.1"/>
    <property type="molecule type" value="Genomic_DNA"/>
</dbReference>
<dbReference type="AlphaFoldDB" id="A0A517ZKZ9"/>
<dbReference type="PROSITE" id="PS00675">
    <property type="entry name" value="SIGMA54_INTERACT_1"/>
    <property type="match status" value="1"/>
</dbReference>
<evidence type="ECO:0000259" key="17">
    <source>
        <dbReference type="PROSITE" id="PS50045"/>
    </source>
</evidence>
<dbReference type="SMART" id="SM00382">
    <property type="entry name" value="AAA"/>
    <property type="match status" value="1"/>
</dbReference>
<evidence type="ECO:0000256" key="3">
    <source>
        <dbReference type="ARBA" id="ARBA00022490"/>
    </source>
</evidence>
<dbReference type="Pfam" id="PF00072">
    <property type="entry name" value="Response_reg"/>
    <property type="match status" value="1"/>
</dbReference>
<feature type="modified residue" description="4-aspartylphosphate" evidence="16">
    <location>
        <position position="52"/>
    </location>
</feature>
<evidence type="ECO:0000259" key="18">
    <source>
        <dbReference type="PROSITE" id="PS50110"/>
    </source>
</evidence>
<dbReference type="GO" id="GO:0000160">
    <property type="term" value="P:phosphorelay signal transduction system"/>
    <property type="evidence" value="ECO:0007669"/>
    <property type="project" value="UniProtKB-KW"/>
</dbReference>
<dbReference type="CDD" id="cd00009">
    <property type="entry name" value="AAA"/>
    <property type="match status" value="1"/>
</dbReference>
<dbReference type="Pfam" id="PF00158">
    <property type="entry name" value="Sigma54_activat"/>
    <property type="match status" value="1"/>
</dbReference>
<evidence type="ECO:0000256" key="14">
    <source>
        <dbReference type="ARBA" id="ARBA00029881"/>
    </source>
</evidence>
<evidence type="ECO:0000256" key="6">
    <source>
        <dbReference type="ARBA" id="ARBA00022741"/>
    </source>
</evidence>
<dbReference type="RefSeq" id="WP_145375157.1">
    <property type="nucleotide sequence ID" value="NZ_CP036276.1"/>
</dbReference>
<dbReference type="InterPro" id="IPR003593">
    <property type="entry name" value="AAA+_ATPase"/>
</dbReference>
<evidence type="ECO:0000256" key="7">
    <source>
        <dbReference type="ARBA" id="ARBA00022840"/>
    </source>
</evidence>
<keyword evidence="20" id="KW-1185">Reference proteome</keyword>
<evidence type="ECO:0000256" key="9">
    <source>
        <dbReference type="ARBA" id="ARBA00023015"/>
    </source>
</evidence>
<dbReference type="InterPro" id="IPR002197">
    <property type="entry name" value="HTH_Fis"/>
</dbReference>
<accession>A0A517ZKZ9</accession>
<keyword evidence="5 16" id="KW-0597">Phosphoprotein</keyword>
<feature type="domain" description="Response regulatory" evidence="18">
    <location>
        <begin position="3"/>
        <end position="117"/>
    </location>
</feature>
<evidence type="ECO:0000256" key="5">
    <source>
        <dbReference type="ARBA" id="ARBA00022553"/>
    </source>
</evidence>
<evidence type="ECO:0000256" key="1">
    <source>
        <dbReference type="ARBA" id="ARBA00004496"/>
    </source>
</evidence>
<dbReference type="InterPro" id="IPR009057">
    <property type="entry name" value="Homeodomain-like_sf"/>
</dbReference>
<dbReference type="FunFam" id="3.40.50.2300:FF:000018">
    <property type="entry name" value="DNA-binding transcriptional regulator NtrC"/>
    <property type="match status" value="1"/>
</dbReference>
<keyword evidence="9" id="KW-0805">Transcription regulation</keyword>
<dbReference type="Gene3D" id="3.40.50.2300">
    <property type="match status" value="1"/>
</dbReference>
<keyword evidence="10" id="KW-0238">DNA-binding</keyword>
<evidence type="ECO:0000256" key="2">
    <source>
        <dbReference type="ARBA" id="ARBA00019059"/>
    </source>
</evidence>
<keyword evidence="7" id="KW-0067">ATP-binding</keyword>
<dbReference type="InterPro" id="IPR002078">
    <property type="entry name" value="Sigma_54_int"/>
</dbReference>
<reference evidence="19 20" key="1">
    <citation type="submission" date="2019-02" db="EMBL/GenBank/DDBJ databases">
        <title>Deep-cultivation of Planctomycetes and their phenomic and genomic characterization uncovers novel biology.</title>
        <authorList>
            <person name="Wiegand S."/>
            <person name="Jogler M."/>
            <person name="Boedeker C."/>
            <person name="Pinto D."/>
            <person name="Vollmers J."/>
            <person name="Rivas-Marin E."/>
            <person name="Kohn T."/>
            <person name="Peeters S.H."/>
            <person name="Heuer A."/>
            <person name="Rast P."/>
            <person name="Oberbeckmann S."/>
            <person name="Bunk B."/>
            <person name="Jeske O."/>
            <person name="Meyerdierks A."/>
            <person name="Storesund J.E."/>
            <person name="Kallscheuer N."/>
            <person name="Luecker S."/>
            <person name="Lage O.M."/>
            <person name="Pohl T."/>
            <person name="Merkel B.J."/>
            <person name="Hornburger P."/>
            <person name="Mueller R.-W."/>
            <person name="Bruemmer F."/>
            <person name="Labrenz M."/>
            <person name="Spormann A.M."/>
            <person name="Op den Camp H."/>
            <person name="Overmann J."/>
            <person name="Amann R."/>
            <person name="Jetten M.S.M."/>
            <person name="Mascher T."/>
            <person name="Medema M.H."/>
            <person name="Devos D.P."/>
            <person name="Kaster A.-K."/>
            <person name="Ovreas L."/>
            <person name="Rohde M."/>
            <person name="Galperin M.Y."/>
            <person name="Jogler C."/>
        </authorList>
    </citation>
    <scope>NUCLEOTIDE SEQUENCE [LARGE SCALE GENOMIC DNA]</scope>
    <source>
        <strain evidence="19 20">Mal52</strain>
    </source>
</reference>
<keyword evidence="4" id="KW-0678">Repressor</keyword>
<evidence type="ECO:0000313" key="20">
    <source>
        <dbReference type="Proteomes" id="UP000319383"/>
    </source>
</evidence>
<dbReference type="GO" id="GO:0005737">
    <property type="term" value="C:cytoplasm"/>
    <property type="evidence" value="ECO:0007669"/>
    <property type="project" value="UniProtKB-SubCell"/>
</dbReference>
<keyword evidence="8" id="KW-0902">Two-component regulatory system</keyword>
<sequence length="467" mass="51664">MSHVLIVDDEPSICWGFRELLTDEGHQVSVAPSAEEALARIEEEAPDAVMLDVRLPGMDGLTAIKHLRDRLGHVPIIVMTAFGSLDIAVRAVEAGAFDYLPKPFELEDAIQVLLRATEGTDAASATQPELPTEDNEDLLIGKSPVMQNIFKQIALVAPRDTPVLITGESGTGKDLVATAIHRHSRRANGPLLPVCVPALSSNVIESELFGHVRGAFTGAETDRKGLLEIADAGTVFLDEIGDIHLPLQVKLLRAIERREVTPVGDASPHAANFRIVAATNRPLQKMVSSGEFREDLFYRLSVFHIEIPPLRQRTTDIPLLAESFLRKFSNGVPNLRLSEETMRELCARPWHGNVRELRNALEHASIVARSETIAPEHLPPPANPTHAETMSTDDRLRGLMAAWLTDQMENESDEGDLYERFLNLVEPPLLAEVIARCSQNRSHAARWLGMHRTTLRQKLSQHRIEAP</sequence>
<keyword evidence="3" id="KW-0963">Cytoplasm</keyword>
<dbReference type="Gene3D" id="1.10.10.60">
    <property type="entry name" value="Homeodomain-like"/>
    <property type="match status" value="1"/>
</dbReference>
<dbReference type="PROSITE" id="PS50045">
    <property type="entry name" value="SIGMA54_INTERACT_4"/>
    <property type="match status" value="1"/>
</dbReference>
<dbReference type="InterPro" id="IPR011006">
    <property type="entry name" value="CheY-like_superfamily"/>
</dbReference>
<dbReference type="Proteomes" id="UP000319383">
    <property type="component" value="Chromosome"/>
</dbReference>
<gene>
    <name evidence="19" type="primary">zraR_6</name>
    <name evidence="19" type="ORF">Mal52_15750</name>
</gene>
<dbReference type="InterPro" id="IPR027417">
    <property type="entry name" value="P-loop_NTPase"/>
</dbReference>
<evidence type="ECO:0000256" key="4">
    <source>
        <dbReference type="ARBA" id="ARBA00022491"/>
    </source>
</evidence>
<name>A0A517ZKZ9_9PLAN</name>
<dbReference type="Pfam" id="PF02954">
    <property type="entry name" value="HTH_8"/>
    <property type="match status" value="1"/>
</dbReference>
<dbReference type="Gene3D" id="1.10.8.60">
    <property type="match status" value="1"/>
</dbReference>
<evidence type="ECO:0000256" key="13">
    <source>
        <dbReference type="ARBA" id="ARBA00023231"/>
    </source>
</evidence>
<evidence type="ECO:0000256" key="12">
    <source>
        <dbReference type="ARBA" id="ARBA00023163"/>
    </source>
</evidence>
<dbReference type="PRINTS" id="PR01590">
    <property type="entry name" value="HTHFIS"/>
</dbReference>
<dbReference type="InterPro" id="IPR001789">
    <property type="entry name" value="Sig_transdc_resp-reg_receiver"/>
</dbReference>
<keyword evidence="6" id="KW-0547">Nucleotide-binding</keyword>
<keyword evidence="13" id="KW-0535">Nitrogen fixation</keyword>
<protein>
    <recommendedName>
        <fullName evidence="2">DNA-binding transcriptional regulator NtrC</fullName>
    </recommendedName>
    <alternativeName>
        <fullName evidence="14">Nitrogen regulation protein NR(I)</fullName>
    </alternativeName>
    <alternativeName>
        <fullName evidence="15">Nitrogen regulator I</fullName>
    </alternativeName>
</protein>
<dbReference type="Pfam" id="PF25601">
    <property type="entry name" value="AAA_lid_14"/>
    <property type="match status" value="1"/>
</dbReference>
<dbReference type="SUPFAM" id="SSF52540">
    <property type="entry name" value="P-loop containing nucleoside triphosphate hydrolases"/>
    <property type="match status" value="1"/>
</dbReference>
<dbReference type="SUPFAM" id="SSF46689">
    <property type="entry name" value="Homeodomain-like"/>
    <property type="match status" value="1"/>
</dbReference>
<dbReference type="SMART" id="SM00448">
    <property type="entry name" value="REC"/>
    <property type="match status" value="1"/>
</dbReference>
<keyword evidence="11" id="KW-0010">Activator</keyword>